<dbReference type="Pfam" id="PF07992">
    <property type="entry name" value="Pyr_redox_2"/>
    <property type="match status" value="1"/>
</dbReference>
<dbReference type="PANTHER" id="PTHR42949">
    <property type="entry name" value="ANAEROBIC GLYCEROL-3-PHOSPHATE DEHYDROGENASE SUBUNIT B"/>
    <property type="match status" value="1"/>
</dbReference>
<reference evidence="3 4" key="1">
    <citation type="submission" date="2021-01" db="EMBL/GenBank/DDBJ databases">
        <title>WGS of actinomycetes isolated from Thailand.</title>
        <authorList>
            <person name="Thawai C."/>
        </authorList>
    </citation>
    <scope>NUCLEOTIDE SEQUENCE [LARGE SCALE GENOMIC DNA]</scope>
    <source>
        <strain evidence="3 4">CA1R205</strain>
    </source>
</reference>
<comment type="caution">
    <text evidence="3">The sequence shown here is derived from an EMBL/GenBank/DDBJ whole genome shotgun (WGS) entry which is preliminary data.</text>
</comment>
<dbReference type="PANTHER" id="PTHR42949:SF3">
    <property type="entry name" value="ANAEROBIC GLYCEROL-3-PHOSPHATE DEHYDROGENASE SUBUNIT B"/>
    <property type="match status" value="1"/>
</dbReference>
<proteinExistence type="predicted"/>
<evidence type="ECO:0000256" key="1">
    <source>
        <dbReference type="ARBA" id="ARBA00023002"/>
    </source>
</evidence>
<dbReference type="Proteomes" id="UP000634229">
    <property type="component" value="Unassembled WGS sequence"/>
</dbReference>
<feature type="domain" description="FAD/NAD(P)-binding" evidence="2">
    <location>
        <begin position="20"/>
        <end position="315"/>
    </location>
</feature>
<name>A0ABS1N6B7_9ACTN</name>
<keyword evidence="1" id="KW-0560">Oxidoreductase</keyword>
<dbReference type="InterPro" id="IPR036188">
    <property type="entry name" value="FAD/NAD-bd_sf"/>
</dbReference>
<gene>
    <name evidence="3" type="ORF">JK363_02790</name>
</gene>
<evidence type="ECO:0000259" key="2">
    <source>
        <dbReference type="Pfam" id="PF07992"/>
    </source>
</evidence>
<accession>A0ABS1N6B7</accession>
<dbReference type="RefSeq" id="WP_201871120.1">
    <property type="nucleotide sequence ID" value="NZ_JAERRF010000002.1"/>
</dbReference>
<dbReference type="PRINTS" id="PR00368">
    <property type="entry name" value="FADPNR"/>
</dbReference>
<evidence type="ECO:0000313" key="4">
    <source>
        <dbReference type="Proteomes" id="UP000634229"/>
    </source>
</evidence>
<keyword evidence="4" id="KW-1185">Reference proteome</keyword>
<dbReference type="EMBL" id="JAERRF010000002">
    <property type="protein sequence ID" value="MBL1095622.1"/>
    <property type="molecule type" value="Genomic_DNA"/>
</dbReference>
<dbReference type="InterPro" id="IPR023753">
    <property type="entry name" value="FAD/NAD-binding_dom"/>
</dbReference>
<dbReference type="SUPFAM" id="SSF51905">
    <property type="entry name" value="FAD/NAD(P)-binding domain"/>
    <property type="match status" value="1"/>
</dbReference>
<dbReference type="Gene3D" id="3.50.50.60">
    <property type="entry name" value="FAD/NAD(P)-binding domain"/>
    <property type="match status" value="2"/>
</dbReference>
<dbReference type="PRINTS" id="PR00469">
    <property type="entry name" value="PNDRDTASEII"/>
</dbReference>
<evidence type="ECO:0000313" key="3">
    <source>
        <dbReference type="EMBL" id="MBL1095622.1"/>
    </source>
</evidence>
<dbReference type="InterPro" id="IPR051691">
    <property type="entry name" value="Metab_Enz_Cyan_OpOx_G3PDH"/>
</dbReference>
<organism evidence="3 4">
    <name type="scientific">Streptomyces coffeae</name>
    <dbReference type="NCBI Taxonomy" id="621382"/>
    <lineage>
        <taxon>Bacteria</taxon>
        <taxon>Bacillati</taxon>
        <taxon>Actinomycetota</taxon>
        <taxon>Actinomycetes</taxon>
        <taxon>Kitasatosporales</taxon>
        <taxon>Streptomycetaceae</taxon>
        <taxon>Streptomyces</taxon>
    </lineage>
</organism>
<protein>
    <submittedName>
        <fullName evidence="3">FAD-dependent oxidoreductase</fullName>
    </submittedName>
</protein>
<sequence length="425" mass="45447">MTAPTDPATAAPGRRRRAVDVLIVGAGPAGLALAARLAAAGVDRVEVLDRERHAGGVPRHCHHTGFGLRDLRRMMSGPDYARHHIATALRAGAELRTGVIATGWADPRTLDTTGPGGLERITARAVVLATGARERPRAARLVPGDRPEGVFTTGQLQQAVHVHHQTVGRRAVVVGAEHISYSAVLTLRHAGADVAAMVTDLPRHRTVSAFDLGTRLRHPFPLLTDTTVTGLTGRGRLNGVRVRHRDGRTATIPCDTVVFTGDWIPDHELARSAGIALDHGTRGPAIDTEFRTGEPGVFAVGNLLHPVETAEVAALDGRLAAGPVLRHLTDGRWPADPLPVRVGAPLRWIAPNRIDPGGPRPPLDRFTLRTAAFLTRPVLTVRQDGRTLYRRRGPRTVAPTRPLHLGADWIGAVDPRGGPVLVTVD</sequence>